<dbReference type="InterPro" id="IPR015797">
    <property type="entry name" value="NUDIX_hydrolase-like_dom_sf"/>
</dbReference>
<evidence type="ECO:0000313" key="3">
    <source>
        <dbReference type="Proteomes" id="UP000004810"/>
    </source>
</evidence>
<name>J9E4F4_WUCBA</name>
<dbReference type="PANTHER" id="PTHR21340">
    <property type="entry name" value="DIADENOSINE 5,5-P1,P4-TETRAPHOSPHATE PYROPHOSPHOHYDROLASE MUTT"/>
    <property type="match status" value="1"/>
</dbReference>
<organism evidence="2 3">
    <name type="scientific">Wuchereria bancrofti</name>
    <dbReference type="NCBI Taxonomy" id="6293"/>
    <lineage>
        <taxon>Eukaryota</taxon>
        <taxon>Metazoa</taxon>
        <taxon>Ecdysozoa</taxon>
        <taxon>Nematoda</taxon>
        <taxon>Chromadorea</taxon>
        <taxon>Rhabditida</taxon>
        <taxon>Spirurina</taxon>
        <taxon>Spiruromorpha</taxon>
        <taxon>Filarioidea</taxon>
        <taxon>Onchocercidae</taxon>
        <taxon>Wuchereria</taxon>
    </lineage>
</organism>
<dbReference type="PANTHER" id="PTHR21340:SF0">
    <property type="entry name" value="BIS(5'-NUCLEOSYL)-TETRAPHOSPHATASE [ASYMMETRICAL]"/>
    <property type="match status" value="1"/>
</dbReference>
<dbReference type="GO" id="GO:0006754">
    <property type="term" value="P:ATP biosynthetic process"/>
    <property type="evidence" value="ECO:0007669"/>
    <property type="project" value="TreeGrafter"/>
</dbReference>
<dbReference type="AlphaFoldDB" id="J9E4F4"/>
<dbReference type="EMBL" id="ADBV01008154">
    <property type="protein sequence ID" value="EJW77136.1"/>
    <property type="molecule type" value="Genomic_DNA"/>
</dbReference>
<keyword evidence="1" id="KW-0378">Hydrolase</keyword>
<accession>J9E4F4</accession>
<gene>
    <name evidence="2" type="ORF">WUBG_11953</name>
</gene>
<protein>
    <submittedName>
        <fullName evidence="2">Uncharacterized protein</fullName>
    </submittedName>
</protein>
<dbReference type="GO" id="GO:0006167">
    <property type="term" value="P:AMP biosynthetic process"/>
    <property type="evidence" value="ECO:0007669"/>
    <property type="project" value="TreeGrafter"/>
</dbReference>
<comment type="caution">
    <text evidence="2">The sequence shown here is derived from an EMBL/GenBank/DDBJ whole genome shotgun (WGS) entry which is preliminary data.</text>
</comment>
<sequence>MDFVEVLNYVVKKSDRHGEEINKQKTVKYWLARLKNDEEIRLSDEHQDVRWLSVDEASMLAQYKEMQDLIRKAEEYLIHKK</sequence>
<dbReference type="SUPFAM" id="SSF55811">
    <property type="entry name" value="Nudix"/>
    <property type="match status" value="1"/>
</dbReference>
<proteinExistence type="predicted"/>
<evidence type="ECO:0000313" key="2">
    <source>
        <dbReference type="EMBL" id="EJW77136.1"/>
    </source>
</evidence>
<evidence type="ECO:0000256" key="1">
    <source>
        <dbReference type="ARBA" id="ARBA00022801"/>
    </source>
</evidence>
<dbReference type="Gene3D" id="3.90.79.10">
    <property type="entry name" value="Nucleoside Triphosphate Pyrophosphohydrolase"/>
    <property type="match status" value="1"/>
</dbReference>
<dbReference type="InterPro" id="IPR051325">
    <property type="entry name" value="Nudix_hydrolase_domain"/>
</dbReference>
<dbReference type="Proteomes" id="UP000004810">
    <property type="component" value="Unassembled WGS sequence"/>
</dbReference>
<dbReference type="GO" id="GO:0004081">
    <property type="term" value="F:bis(5'-nucleosyl)-tetraphosphatase (asymmetrical) activity"/>
    <property type="evidence" value="ECO:0007669"/>
    <property type="project" value="TreeGrafter"/>
</dbReference>
<reference evidence="3" key="1">
    <citation type="submission" date="2012-08" db="EMBL/GenBank/DDBJ databases">
        <title>The Genome Sequence of Wuchereria bancrofti.</title>
        <authorList>
            <person name="Nutman T.B."/>
            <person name="Fink D.L."/>
            <person name="Russ C."/>
            <person name="Young S."/>
            <person name="Zeng Q."/>
            <person name="Koehrsen M."/>
            <person name="Alvarado L."/>
            <person name="Berlin A."/>
            <person name="Chapman S.B."/>
            <person name="Chen Z."/>
            <person name="Freedman E."/>
            <person name="Gellesch M."/>
            <person name="Goldberg J."/>
            <person name="Griggs A."/>
            <person name="Gujja S."/>
            <person name="Heilman E.R."/>
            <person name="Heiman D."/>
            <person name="Hepburn T."/>
            <person name="Howarth C."/>
            <person name="Jen D."/>
            <person name="Larson L."/>
            <person name="Lewis B."/>
            <person name="Mehta T."/>
            <person name="Park D."/>
            <person name="Pearson M."/>
            <person name="Roberts A."/>
            <person name="Saif S."/>
            <person name="Shea T."/>
            <person name="Shenoy N."/>
            <person name="Sisk P."/>
            <person name="Stolte C."/>
            <person name="Sykes S."/>
            <person name="Walk T."/>
            <person name="White J."/>
            <person name="Yandava C."/>
            <person name="Haas B."/>
            <person name="Henn M.R."/>
            <person name="Nusbaum C."/>
            <person name="Birren B."/>
        </authorList>
    </citation>
    <scope>NUCLEOTIDE SEQUENCE [LARGE SCALE GENOMIC DNA]</scope>
    <source>
        <strain evidence="3">NA</strain>
    </source>
</reference>